<dbReference type="EMBL" id="CAXKWB010019200">
    <property type="protein sequence ID" value="CAL4121739.1"/>
    <property type="molecule type" value="Genomic_DNA"/>
</dbReference>
<dbReference type="Pfam" id="PF08584">
    <property type="entry name" value="Ribonuc_P_40"/>
    <property type="match status" value="1"/>
</dbReference>
<dbReference type="GO" id="GO:0000447">
    <property type="term" value="P:endonucleolytic cleavage in ITS1 to separate SSU-rRNA from 5.8S rRNA and LSU-rRNA from tricistronic rRNA transcript (SSU-rRNA, 5.8S rRNA, LSU-rRNA)"/>
    <property type="evidence" value="ECO:0007669"/>
    <property type="project" value="TreeGrafter"/>
</dbReference>
<dbReference type="GO" id="GO:0004526">
    <property type="term" value="F:ribonuclease P activity"/>
    <property type="evidence" value="ECO:0007669"/>
    <property type="project" value="TreeGrafter"/>
</dbReference>
<proteinExistence type="predicted"/>
<protein>
    <submittedName>
        <fullName evidence="1">Uncharacterized protein</fullName>
    </submittedName>
</protein>
<reference evidence="1 2" key="1">
    <citation type="submission" date="2024-05" db="EMBL/GenBank/DDBJ databases">
        <authorList>
            <person name="Wallberg A."/>
        </authorList>
    </citation>
    <scope>NUCLEOTIDE SEQUENCE [LARGE SCALE GENOMIC DNA]</scope>
</reference>
<keyword evidence="2" id="KW-1185">Reference proteome</keyword>
<name>A0AAV2RDB2_MEGNR</name>
<dbReference type="GO" id="GO:0030681">
    <property type="term" value="C:multimeric ribonuclease P complex"/>
    <property type="evidence" value="ECO:0007669"/>
    <property type="project" value="TreeGrafter"/>
</dbReference>
<organism evidence="1 2">
    <name type="scientific">Meganyctiphanes norvegica</name>
    <name type="common">Northern krill</name>
    <name type="synonym">Thysanopoda norvegica</name>
    <dbReference type="NCBI Taxonomy" id="48144"/>
    <lineage>
        <taxon>Eukaryota</taxon>
        <taxon>Metazoa</taxon>
        <taxon>Ecdysozoa</taxon>
        <taxon>Arthropoda</taxon>
        <taxon>Crustacea</taxon>
        <taxon>Multicrustacea</taxon>
        <taxon>Malacostraca</taxon>
        <taxon>Eumalacostraca</taxon>
        <taxon>Eucarida</taxon>
        <taxon>Euphausiacea</taxon>
        <taxon>Euphausiidae</taxon>
        <taxon>Meganyctiphanes</taxon>
    </lineage>
</organism>
<gene>
    <name evidence="1" type="ORF">MNOR_LOCUS22601</name>
</gene>
<evidence type="ECO:0000313" key="2">
    <source>
        <dbReference type="Proteomes" id="UP001497623"/>
    </source>
</evidence>
<sequence length="393" mass="44550">MFNPQVVKFPAPASLVQFEKYPWNSNTNTRIQKLVNNHHYNIQISLLVPDTPSLPQEILDSLLEDTQYYKVLGLPVVEFCKTEFLQLFVRRGSISGISIGVHLDQDNCACITPGGQIYLSLDRESYQALGINGKLAPHILREPKNRYVVKIDTGGPGFIPGTDHYDRTINCLKNANLLFDFYITWSPHDESVCPSSIAKYLSERGYKIIEKQSEIKQTQLTDIHLPVLVSEKHIDRKSPTKEIYLSTEKNQEEEDEIIDPEELLEWIGTQHLAVNLGTDISSTLSIVQPSPSSSISNLKSVNCTGFYTSLQIEKIILLSRQYLSSRSESAVPWLCLTIYGSPDALVCWGSQPHTYLTNGDNFYTMVIARDQIWLYTVKTSQKPQRLYVKSSNK</sequence>
<comment type="caution">
    <text evidence="1">The sequence shown here is derived from an EMBL/GenBank/DDBJ whole genome shotgun (WGS) entry which is preliminary data.</text>
</comment>
<dbReference type="AlphaFoldDB" id="A0AAV2RDB2"/>
<accession>A0AAV2RDB2</accession>
<evidence type="ECO:0000313" key="1">
    <source>
        <dbReference type="EMBL" id="CAL4121739.1"/>
    </source>
</evidence>
<dbReference type="GO" id="GO:0001682">
    <property type="term" value="P:tRNA 5'-leader removal"/>
    <property type="evidence" value="ECO:0007669"/>
    <property type="project" value="InterPro"/>
</dbReference>
<dbReference type="PANTHER" id="PTHR15396">
    <property type="entry name" value="RIBONUCLEASE P PROTEIN SUBUNIT P40"/>
    <property type="match status" value="1"/>
</dbReference>
<dbReference type="InterPro" id="IPR013893">
    <property type="entry name" value="RNase_P_Rpp40"/>
</dbReference>
<dbReference type="Proteomes" id="UP001497623">
    <property type="component" value="Unassembled WGS sequence"/>
</dbReference>
<dbReference type="GO" id="GO:0000171">
    <property type="term" value="F:ribonuclease MRP activity"/>
    <property type="evidence" value="ECO:0007669"/>
    <property type="project" value="TreeGrafter"/>
</dbReference>
<dbReference type="PANTHER" id="PTHR15396:SF1">
    <property type="entry name" value="RIBONUCLEASE P PROTEIN SUBUNIT P40"/>
    <property type="match status" value="1"/>
</dbReference>
<dbReference type="GO" id="GO:0000172">
    <property type="term" value="C:ribonuclease MRP complex"/>
    <property type="evidence" value="ECO:0007669"/>
    <property type="project" value="TreeGrafter"/>
</dbReference>